<evidence type="ECO:0000259" key="2">
    <source>
        <dbReference type="Pfam" id="PF01433"/>
    </source>
</evidence>
<feature type="transmembrane region" description="Helical" evidence="1">
    <location>
        <begin position="559"/>
        <end position="579"/>
    </location>
</feature>
<evidence type="ECO:0000256" key="1">
    <source>
        <dbReference type="SAM" id="Phobius"/>
    </source>
</evidence>
<dbReference type="GO" id="GO:0008270">
    <property type="term" value="F:zinc ion binding"/>
    <property type="evidence" value="ECO:0007669"/>
    <property type="project" value="InterPro"/>
</dbReference>
<feature type="domain" description="Peptidase M1 membrane alanine aminopeptidase" evidence="2">
    <location>
        <begin position="866"/>
        <end position="1052"/>
    </location>
</feature>
<protein>
    <submittedName>
        <fullName evidence="3">Peptidase M1-like protein</fullName>
    </submittedName>
</protein>
<feature type="transmembrane region" description="Helical" evidence="1">
    <location>
        <begin position="53"/>
        <end position="78"/>
    </location>
</feature>
<proteinExistence type="predicted"/>
<evidence type="ECO:0000313" key="3">
    <source>
        <dbReference type="EMBL" id="TDQ25574.1"/>
    </source>
</evidence>
<dbReference type="Proteomes" id="UP000295390">
    <property type="component" value="Unassembled WGS sequence"/>
</dbReference>
<feature type="transmembrane region" description="Helical" evidence="1">
    <location>
        <begin position="316"/>
        <end position="336"/>
    </location>
</feature>
<feature type="transmembrane region" description="Helical" evidence="1">
    <location>
        <begin position="171"/>
        <end position="191"/>
    </location>
</feature>
<dbReference type="Pfam" id="PF01433">
    <property type="entry name" value="Peptidase_M1"/>
    <property type="match status" value="1"/>
</dbReference>
<dbReference type="GO" id="GO:0008237">
    <property type="term" value="F:metallopeptidase activity"/>
    <property type="evidence" value="ECO:0007669"/>
    <property type="project" value="InterPro"/>
</dbReference>
<dbReference type="InterPro" id="IPR027268">
    <property type="entry name" value="Peptidase_M4/M1_CTD_sf"/>
</dbReference>
<dbReference type="InterPro" id="IPR014782">
    <property type="entry name" value="Peptidase_M1_dom"/>
</dbReference>
<dbReference type="EMBL" id="SNYH01000004">
    <property type="protein sequence ID" value="TDQ25574.1"/>
    <property type="molecule type" value="Genomic_DNA"/>
</dbReference>
<keyword evidence="1" id="KW-1133">Transmembrane helix</keyword>
<dbReference type="Gene3D" id="1.10.390.10">
    <property type="entry name" value="Neutral Protease Domain 2"/>
    <property type="match status" value="1"/>
</dbReference>
<keyword evidence="4" id="KW-1185">Reference proteome</keyword>
<feature type="transmembrane region" description="Helical" evidence="1">
    <location>
        <begin position="236"/>
        <end position="258"/>
    </location>
</feature>
<feature type="transmembrane region" description="Helical" evidence="1">
    <location>
        <begin position="519"/>
        <end position="538"/>
    </location>
</feature>
<feature type="transmembrane region" description="Helical" evidence="1">
    <location>
        <begin position="99"/>
        <end position="122"/>
    </location>
</feature>
<organism evidence="3 4">
    <name type="scientific">Tenacibaculum caenipelagi</name>
    <dbReference type="NCBI Taxonomy" id="1325435"/>
    <lineage>
        <taxon>Bacteria</taxon>
        <taxon>Pseudomonadati</taxon>
        <taxon>Bacteroidota</taxon>
        <taxon>Flavobacteriia</taxon>
        <taxon>Flavobacteriales</taxon>
        <taxon>Flavobacteriaceae</taxon>
        <taxon>Tenacibaculum</taxon>
    </lineage>
</organism>
<keyword evidence="1" id="KW-0472">Membrane</keyword>
<name>A0A4R6TCR0_9FLAO</name>
<dbReference type="OrthoDB" id="100605at2"/>
<keyword evidence="1" id="KW-0812">Transmembrane</keyword>
<gene>
    <name evidence="3" type="ORF">DFQ07_1999</name>
</gene>
<feature type="transmembrane region" description="Helical" evidence="1">
    <location>
        <begin position="356"/>
        <end position="374"/>
    </location>
</feature>
<feature type="transmembrane region" description="Helical" evidence="1">
    <location>
        <begin position="142"/>
        <end position="164"/>
    </location>
</feature>
<evidence type="ECO:0000313" key="4">
    <source>
        <dbReference type="Proteomes" id="UP000295390"/>
    </source>
</evidence>
<feature type="transmembrane region" description="Helical" evidence="1">
    <location>
        <begin position="434"/>
        <end position="457"/>
    </location>
</feature>
<feature type="transmembrane region" description="Helical" evidence="1">
    <location>
        <begin position="20"/>
        <end position="41"/>
    </location>
</feature>
<dbReference type="RefSeq" id="WP_133536280.1">
    <property type="nucleotide sequence ID" value="NZ_SNYH01000004.1"/>
</dbReference>
<feature type="transmembrane region" description="Helical" evidence="1">
    <location>
        <begin position="400"/>
        <end position="422"/>
    </location>
</feature>
<reference evidence="3 4" key="1">
    <citation type="submission" date="2019-03" db="EMBL/GenBank/DDBJ databases">
        <title>Genomic Encyclopedia of Type Strains, Phase III (KMG-III): the genomes of soil and plant-associated and newly described type strains.</title>
        <authorList>
            <person name="Whitman W."/>
        </authorList>
    </citation>
    <scope>NUCLEOTIDE SEQUENCE [LARGE SCALE GENOMIC DNA]</scope>
    <source>
        <strain evidence="3 4">CECT 8283</strain>
    </source>
</reference>
<feature type="transmembrane region" description="Helical" evidence="1">
    <location>
        <begin position="464"/>
        <end position="481"/>
    </location>
</feature>
<comment type="caution">
    <text evidence="3">The sequence shown here is derived from an EMBL/GenBank/DDBJ whole genome shotgun (WGS) entry which is preliminary data.</text>
</comment>
<accession>A0A4R6TCR0</accession>
<dbReference type="SUPFAM" id="SSF55486">
    <property type="entry name" value="Metalloproteases ('zincins'), catalytic domain"/>
    <property type="match status" value="1"/>
</dbReference>
<dbReference type="AlphaFoldDB" id="A0A4R6TCR0"/>
<sequence>MWYEIFKFELKYRAKRPETYVFFVFLFLFSIVGVDFVFQGVEIGLMKKNSPLIIAKTMGAITGIFMIMASMIMGVPVLRDYQYNIEALLFTNPIKKRDYLLGRFLGSFTVLFIIFSGVLFGMMVGEHMPWHKDMLPFNAVTYIRSFTIIVFPILFFGASLFFVSGMLSRKLLVVYTQGIILFVVFLLTKAVTNEFLQAILDPFSLTTLTQVAKDLSAVERNVFEISFSGVVLYNKLFWSLLGVVALFIGYRKFSFSLLTKMPKRKRVELEKKSKSSAKTNYSIPNTNINHSFKSQCLQLLKLSQFYVKSLLKETSFWAIVICGIIIILINSVNLGTVYDVDSYPATYFIVEELQEMSMYFFIIILIFYSGELIWKERTVKLNLIYDATSISDVVAFTSKFIALIVIYMVLMLSLIATGILFQVANEYYQFELAIYFYGFFVEILPFLILYTFVAFFFQAISNHKFVGIFLVLLFFIANIASEHLGFQHSLYKFGGKTLGTYSEMNGYGHFLQPYLWIKAYWLVFGIILLIISALLITRGTEARLITRFKALKYRITKPLKQYLIVAGMLFIGIGSYIFYNTNVLNDYWTNSEQTAFRVNYEKTLKPFEYLPQPKITAVNLKVELYPKTRTYSVEGYYMLKNTFDKPINEIHIQKLIASHVQLDSVTFDGATTKSTPYNPFEYTVYTLSEGLQPNDSIKMSFKQTYNPKGFTDESMKTHIVNNGTFFNNEEFPTIGYNRKYELRDTDERAKFQLKPRLNKVRREDTHELVNARSGSDSDGIYFEMIIGTASDQTAVVPGNLIKQWKEGERNYFHYKMNQPMINFYSVVSAKYTTVKDKWLYKDNAVDLEIYYHKKHNYNLDRMMLSMKKSLDYFSTHFSPYQYKQLRIMEFPRYAEFAQSFPGTIPFSEAIGFVLDIDDEKDVDMVFYVTAHEVAHQWWGMQVEAANVQGKHMILETLAQYGALIVLKNNYPKEKVTQFLTYQEETYNRERKKTKIQEPSLALVGNQDYVYYNKGALAMYILQDKIGEDKVNLALQRFIEDWNTYNGKIKATTNKYATTKDLLHYLKEVTPSSLQYLLYDLFETVNSKEIVLMKKELIAEEQ</sequence>